<dbReference type="SMART" id="SM00382">
    <property type="entry name" value="AAA"/>
    <property type="match status" value="1"/>
</dbReference>
<keyword evidence="2" id="KW-0813">Transport</keyword>
<dbReference type="SUPFAM" id="SSF54631">
    <property type="entry name" value="CBS-domain pair"/>
    <property type="match status" value="1"/>
</dbReference>
<dbReference type="InterPro" id="IPR000644">
    <property type="entry name" value="CBS_dom"/>
</dbReference>
<evidence type="ECO:0000259" key="7">
    <source>
        <dbReference type="PROSITE" id="PS50893"/>
    </source>
</evidence>
<dbReference type="SMART" id="SM00116">
    <property type="entry name" value="CBS"/>
    <property type="match status" value="1"/>
</dbReference>
<dbReference type="InterPro" id="IPR005892">
    <property type="entry name" value="Gly-betaine_transp_ATP-bd"/>
</dbReference>
<keyword evidence="6" id="KW-0129">CBS domain</keyword>
<name>A0ABS9ESA1_9BACT</name>
<evidence type="ECO:0000256" key="3">
    <source>
        <dbReference type="ARBA" id="ARBA00022737"/>
    </source>
</evidence>
<comment type="caution">
    <text evidence="9">The sequence shown here is derived from an EMBL/GenBank/DDBJ whole genome shotgun (WGS) entry which is preliminary data.</text>
</comment>
<evidence type="ECO:0000256" key="2">
    <source>
        <dbReference type="ARBA" id="ARBA00022448"/>
    </source>
</evidence>
<keyword evidence="10" id="KW-1185">Reference proteome</keyword>
<dbReference type="InterPro" id="IPR003439">
    <property type="entry name" value="ABC_transporter-like_ATP-bd"/>
</dbReference>
<dbReference type="Gene3D" id="3.40.50.300">
    <property type="entry name" value="P-loop containing nucleotide triphosphate hydrolases"/>
    <property type="match status" value="1"/>
</dbReference>
<keyword evidence="4" id="KW-0547">Nucleotide-binding</keyword>
<dbReference type="InterPro" id="IPR046342">
    <property type="entry name" value="CBS_dom_sf"/>
</dbReference>
<comment type="similarity">
    <text evidence="1">Belongs to the ABC transporter superfamily.</text>
</comment>
<dbReference type="InterPro" id="IPR003593">
    <property type="entry name" value="AAA+_ATPase"/>
</dbReference>
<evidence type="ECO:0000313" key="10">
    <source>
        <dbReference type="Proteomes" id="UP001200430"/>
    </source>
</evidence>
<dbReference type="PANTHER" id="PTHR43117:SF4">
    <property type="entry name" value="OSMOPROTECTANT IMPORT ATP-BINDING PROTEIN OSMV"/>
    <property type="match status" value="1"/>
</dbReference>
<dbReference type="PROSITE" id="PS51371">
    <property type="entry name" value="CBS"/>
    <property type="match status" value="1"/>
</dbReference>
<dbReference type="Pfam" id="PF00005">
    <property type="entry name" value="ABC_tran"/>
    <property type="match status" value="1"/>
</dbReference>
<evidence type="ECO:0000256" key="6">
    <source>
        <dbReference type="PROSITE-ProRule" id="PRU00703"/>
    </source>
</evidence>
<dbReference type="Gene3D" id="3.90.1280.20">
    <property type="match status" value="1"/>
</dbReference>
<dbReference type="NCBIfam" id="TIGR01186">
    <property type="entry name" value="proV"/>
    <property type="match status" value="1"/>
</dbReference>
<feature type="domain" description="CBS" evidence="8">
    <location>
        <begin position="314"/>
        <end position="369"/>
    </location>
</feature>
<dbReference type="EMBL" id="JAKGUD010000007">
    <property type="protein sequence ID" value="MCF4142745.1"/>
    <property type="molecule type" value="Genomic_DNA"/>
</dbReference>
<dbReference type="Proteomes" id="UP001200430">
    <property type="component" value="Unassembled WGS sequence"/>
</dbReference>
<dbReference type="GO" id="GO:0005524">
    <property type="term" value="F:ATP binding"/>
    <property type="evidence" value="ECO:0007669"/>
    <property type="project" value="UniProtKB-KW"/>
</dbReference>
<dbReference type="Pfam" id="PF00571">
    <property type="entry name" value="CBS"/>
    <property type="match status" value="1"/>
</dbReference>
<keyword evidence="5 9" id="KW-0067">ATP-binding</keyword>
<evidence type="ECO:0000259" key="8">
    <source>
        <dbReference type="PROSITE" id="PS51371"/>
    </source>
</evidence>
<dbReference type="RefSeq" id="WP_236099467.1">
    <property type="nucleotide sequence ID" value="NZ_JAKGUD010000007.1"/>
</dbReference>
<organism evidence="9 10">
    <name type="scientific">Dethiosulfovibrio marinus</name>
    <dbReference type="NCBI Taxonomy" id="133532"/>
    <lineage>
        <taxon>Bacteria</taxon>
        <taxon>Thermotogati</taxon>
        <taxon>Synergistota</taxon>
        <taxon>Synergistia</taxon>
        <taxon>Synergistales</taxon>
        <taxon>Dethiosulfovibrionaceae</taxon>
        <taxon>Dethiosulfovibrio</taxon>
    </lineage>
</organism>
<dbReference type="PANTHER" id="PTHR43117">
    <property type="entry name" value="OSMOPROTECTANT IMPORT ATP-BINDING PROTEIN OSMV"/>
    <property type="match status" value="1"/>
</dbReference>
<proteinExistence type="inferred from homology"/>
<protein>
    <submittedName>
        <fullName evidence="9">ABC transporter ATP-binding protein</fullName>
    </submittedName>
</protein>
<evidence type="ECO:0000256" key="4">
    <source>
        <dbReference type="ARBA" id="ARBA00022741"/>
    </source>
</evidence>
<gene>
    <name evidence="9" type="ORF">L2W38_07940</name>
</gene>
<dbReference type="InterPro" id="IPR017871">
    <property type="entry name" value="ABC_transporter-like_CS"/>
</dbReference>
<feature type="domain" description="ABC transporter" evidence="7">
    <location>
        <begin position="2"/>
        <end position="235"/>
    </location>
</feature>
<dbReference type="PROSITE" id="PS00211">
    <property type="entry name" value="ABC_TRANSPORTER_1"/>
    <property type="match status" value="1"/>
</dbReference>
<evidence type="ECO:0000256" key="5">
    <source>
        <dbReference type="ARBA" id="ARBA00022840"/>
    </source>
</evidence>
<keyword evidence="3" id="KW-0677">Repeat</keyword>
<evidence type="ECO:0000256" key="1">
    <source>
        <dbReference type="ARBA" id="ARBA00005417"/>
    </source>
</evidence>
<dbReference type="InterPro" id="IPR027417">
    <property type="entry name" value="P-loop_NTPase"/>
</dbReference>
<dbReference type="SUPFAM" id="SSF52540">
    <property type="entry name" value="P-loop containing nucleoside triphosphate hydrolases"/>
    <property type="match status" value="1"/>
</dbReference>
<reference evidence="9 10" key="1">
    <citation type="submission" date="2022-01" db="EMBL/GenBank/DDBJ databases">
        <title>Dethiosulfovibrio faecalis sp. nov., a novel proteolytic, non-sulfur-reducing bacterium isolated from a marine aquaculture solid waste bioreactor.</title>
        <authorList>
            <person name="Grabowski S."/>
            <person name="Apolinario E."/>
            <person name="Schneider N."/>
            <person name="Marshall C.W."/>
            <person name="Sowers K.R."/>
        </authorList>
    </citation>
    <scope>NUCLEOTIDE SEQUENCE [LARGE SCALE GENOMIC DNA]</scope>
    <source>
        <strain evidence="9 10">DSM 12537</strain>
    </source>
</reference>
<sequence length="369" mass="41022">MIDLIDVTKKFDDQVAVDSLNVSIEKGKITMLIGPSGCGKTTTLKMINRLIEPSGGRIMIGGEDVTDMNPVDLRRSIGYVIQHVGLFPHYTVFDNVATVPRLLGWKEEKISKRVYELLDLVTLDGSYAEKYPLQLSGGEQQRVGLARALGADPEVLLMDEPFGAIDPINRTTIQDSFLEVQEEIGKTIVFVTHDINEAIKMGDSVVVMKDGAVVQHDSVSEILDNPSDEFVESLLGHDRTLKALSLRRAKEFVTDRGYFSIVREDTVSQTREALMKRLEGEVINTAYLIDDGGILLGRYVLDKGNKKGRISIDYEEKCARVERNTSVTDSLSRMLEVGARQLPVVDRIGKLLGVIHLSDVFSQVEGDRR</sequence>
<accession>A0ABS9ESA1</accession>
<evidence type="ECO:0000313" key="9">
    <source>
        <dbReference type="EMBL" id="MCF4142745.1"/>
    </source>
</evidence>
<dbReference type="PROSITE" id="PS50893">
    <property type="entry name" value="ABC_TRANSPORTER_2"/>
    <property type="match status" value="1"/>
</dbReference>